<protein>
    <recommendedName>
        <fullName evidence="2">BHLH domain-containing protein</fullName>
    </recommendedName>
</protein>
<dbReference type="PANTHER" id="PTHR47336:SF2">
    <property type="entry name" value="TRANSCRIPTION FACTOR HMS1-RELATED"/>
    <property type="match status" value="1"/>
</dbReference>
<feature type="region of interest" description="Disordered" evidence="1">
    <location>
        <begin position="114"/>
        <end position="134"/>
    </location>
</feature>
<dbReference type="PANTHER" id="PTHR47336">
    <property type="entry name" value="TRANSCRIPTION FACTOR HMS1-RELATED"/>
    <property type="match status" value="1"/>
</dbReference>
<feature type="domain" description="BHLH" evidence="2">
    <location>
        <begin position="144"/>
        <end position="212"/>
    </location>
</feature>
<dbReference type="Pfam" id="PF00010">
    <property type="entry name" value="HLH"/>
    <property type="match status" value="1"/>
</dbReference>
<dbReference type="AlphaFoldDB" id="A0AAN7WDM0"/>
<evidence type="ECO:0000259" key="2">
    <source>
        <dbReference type="PROSITE" id="PS50888"/>
    </source>
</evidence>
<sequence>MAAVASMGSNGSDSSNGFRSELFTPDQTWLCDSQNNPTCWFGDCSHGGTAQCCPALVHYNNASQIQTDQIPQQFHIDAAYDNTSYVTPAQSFKASTSPDSDAWLFDVPAAKTEPVETPQPATAVPASSLTTKRTASGDIIRPKSRRLPHNLIERRYRDNLNHQIEVLRNELPNFKSIVTCSAGDDIEDQSLGSKWPSKAVVIAAAVQYIASLEQERSQADARNKLLCKQVDGLQKLVKCDDCSIVKYLESMQPRMVST</sequence>
<dbReference type="SUPFAM" id="SSF47459">
    <property type="entry name" value="HLH, helix-loop-helix DNA-binding domain"/>
    <property type="match status" value="1"/>
</dbReference>
<dbReference type="InterPro" id="IPR052099">
    <property type="entry name" value="Regulatory_TF_Diverse"/>
</dbReference>
<dbReference type="InterPro" id="IPR036638">
    <property type="entry name" value="HLH_DNA-bd_sf"/>
</dbReference>
<accession>A0AAN7WDM0</accession>
<dbReference type="GO" id="GO:0046983">
    <property type="term" value="F:protein dimerization activity"/>
    <property type="evidence" value="ECO:0007669"/>
    <property type="project" value="InterPro"/>
</dbReference>
<dbReference type="PROSITE" id="PS50888">
    <property type="entry name" value="BHLH"/>
    <property type="match status" value="1"/>
</dbReference>
<name>A0AAN7WDM0_9PEZI</name>
<dbReference type="InterPro" id="IPR011598">
    <property type="entry name" value="bHLH_dom"/>
</dbReference>
<dbReference type="Proteomes" id="UP001310594">
    <property type="component" value="Unassembled WGS sequence"/>
</dbReference>
<organism evidence="3 4">
    <name type="scientific">Elasticomyces elasticus</name>
    <dbReference type="NCBI Taxonomy" id="574655"/>
    <lineage>
        <taxon>Eukaryota</taxon>
        <taxon>Fungi</taxon>
        <taxon>Dikarya</taxon>
        <taxon>Ascomycota</taxon>
        <taxon>Pezizomycotina</taxon>
        <taxon>Dothideomycetes</taxon>
        <taxon>Dothideomycetidae</taxon>
        <taxon>Mycosphaerellales</taxon>
        <taxon>Teratosphaeriaceae</taxon>
        <taxon>Elasticomyces</taxon>
    </lineage>
</organism>
<feature type="compositionally biased region" description="Polar residues" evidence="1">
    <location>
        <begin position="125"/>
        <end position="134"/>
    </location>
</feature>
<reference evidence="3" key="1">
    <citation type="submission" date="2023-08" db="EMBL/GenBank/DDBJ databases">
        <title>Black Yeasts Isolated from many extreme environments.</title>
        <authorList>
            <person name="Coleine C."/>
            <person name="Stajich J.E."/>
            <person name="Selbmann L."/>
        </authorList>
    </citation>
    <scope>NUCLEOTIDE SEQUENCE</scope>
    <source>
        <strain evidence="3">CCFEE 5810</strain>
    </source>
</reference>
<dbReference type="CDD" id="cd11395">
    <property type="entry name" value="bHLHzip_SREBP_like"/>
    <property type="match status" value="1"/>
</dbReference>
<dbReference type="Gene3D" id="4.10.280.10">
    <property type="entry name" value="Helix-loop-helix DNA-binding domain"/>
    <property type="match status" value="1"/>
</dbReference>
<dbReference type="SMART" id="SM00353">
    <property type="entry name" value="HLH"/>
    <property type="match status" value="1"/>
</dbReference>
<proteinExistence type="predicted"/>
<evidence type="ECO:0000313" key="4">
    <source>
        <dbReference type="Proteomes" id="UP001310594"/>
    </source>
</evidence>
<dbReference type="EMBL" id="JAVRQU010000004">
    <property type="protein sequence ID" value="KAK5703747.1"/>
    <property type="molecule type" value="Genomic_DNA"/>
</dbReference>
<comment type="caution">
    <text evidence="3">The sequence shown here is derived from an EMBL/GenBank/DDBJ whole genome shotgun (WGS) entry which is preliminary data.</text>
</comment>
<gene>
    <name evidence="3" type="ORF">LTR97_002760</name>
</gene>
<evidence type="ECO:0000256" key="1">
    <source>
        <dbReference type="SAM" id="MobiDB-lite"/>
    </source>
</evidence>
<evidence type="ECO:0000313" key="3">
    <source>
        <dbReference type="EMBL" id="KAK5703747.1"/>
    </source>
</evidence>